<dbReference type="KEGG" id="cput:CONPUDRAFT_69526"/>
<dbReference type="Proteomes" id="UP000053558">
    <property type="component" value="Unassembled WGS sequence"/>
</dbReference>
<organism evidence="2 3">
    <name type="scientific">Coniophora puteana (strain RWD-64-598)</name>
    <name type="common">Brown rot fungus</name>
    <dbReference type="NCBI Taxonomy" id="741705"/>
    <lineage>
        <taxon>Eukaryota</taxon>
        <taxon>Fungi</taxon>
        <taxon>Dikarya</taxon>
        <taxon>Basidiomycota</taxon>
        <taxon>Agaricomycotina</taxon>
        <taxon>Agaricomycetes</taxon>
        <taxon>Agaricomycetidae</taxon>
        <taxon>Boletales</taxon>
        <taxon>Coniophorineae</taxon>
        <taxon>Coniophoraceae</taxon>
        <taxon>Coniophora</taxon>
    </lineage>
</organism>
<feature type="compositionally biased region" description="Basic and acidic residues" evidence="1">
    <location>
        <begin position="80"/>
        <end position="91"/>
    </location>
</feature>
<accession>A0A5M3N832</accession>
<keyword evidence="3" id="KW-1185">Reference proteome</keyword>
<dbReference type="GeneID" id="19208738"/>
<evidence type="ECO:0000256" key="1">
    <source>
        <dbReference type="SAM" id="MobiDB-lite"/>
    </source>
</evidence>
<proteinExistence type="predicted"/>
<gene>
    <name evidence="2" type="ORF">CONPUDRAFT_69526</name>
</gene>
<feature type="region of interest" description="Disordered" evidence="1">
    <location>
        <begin position="50"/>
        <end position="160"/>
    </location>
</feature>
<dbReference type="AlphaFoldDB" id="A0A5M3N832"/>
<name>A0A5M3N832_CONPW</name>
<comment type="caution">
    <text evidence="2">The sequence shown here is derived from an EMBL/GenBank/DDBJ whole genome shotgun (WGS) entry which is preliminary data.</text>
</comment>
<reference evidence="3" key="1">
    <citation type="journal article" date="2012" name="Science">
        <title>The Paleozoic origin of enzymatic lignin decomposition reconstructed from 31 fungal genomes.</title>
        <authorList>
            <person name="Floudas D."/>
            <person name="Binder M."/>
            <person name="Riley R."/>
            <person name="Barry K."/>
            <person name="Blanchette R.A."/>
            <person name="Henrissat B."/>
            <person name="Martinez A.T."/>
            <person name="Otillar R."/>
            <person name="Spatafora J.W."/>
            <person name="Yadav J.S."/>
            <person name="Aerts A."/>
            <person name="Benoit I."/>
            <person name="Boyd A."/>
            <person name="Carlson A."/>
            <person name="Copeland A."/>
            <person name="Coutinho P.M."/>
            <person name="de Vries R.P."/>
            <person name="Ferreira P."/>
            <person name="Findley K."/>
            <person name="Foster B."/>
            <person name="Gaskell J."/>
            <person name="Glotzer D."/>
            <person name="Gorecki P."/>
            <person name="Heitman J."/>
            <person name="Hesse C."/>
            <person name="Hori C."/>
            <person name="Igarashi K."/>
            <person name="Jurgens J.A."/>
            <person name="Kallen N."/>
            <person name="Kersten P."/>
            <person name="Kohler A."/>
            <person name="Kuees U."/>
            <person name="Kumar T.K.A."/>
            <person name="Kuo A."/>
            <person name="LaButti K."/>
            <person name="Larrondo L.F."/>
            <person name="Lindquist E."/>
            <person name="Ling A."/>
            <person name="Lombard V."/>
            <person name="Lucas S."/>
            <person name="Lundell T."/>
            <person name="Martin R."/>
            <person name="McLaughlin D.J."/>
            <person name="Morgenstern I."/>
            <person name="Morin E."/>
            <person name="Murat C."/>
            <person name="Nagy L.G."/>
            <person name="Nolan M."/>
            <person name="Ohm R.A."/>
            <person name="Patyshakuliyeva A."/>
            <person name="Rokas A."/>
            <person name="Ruiz-Duenas F.J."/>
            <person name="Sabat G."/>
            <person name="Salamov A."/>
            <person name="Samejima M."/>
            <person name="Schmutz J."/>
            <person name="Slot J.C."/>
            <person name="St John F."/>
            <person name="Stenlid J."/>
            <person name="Sun H."/>
            <person name="Sun S."/>
            <person name="Syed K."/>
            <person name="Tsang A."/>
            <person name="Wiebenga A."/>
            <person name="Young D."/>
            <person name="Pisabarro A."/>
            <person name="Eastwood D.C."/>
            <person name="Martin F."/>
            <person name="Cullen D."/>
            <person name="Grigoriev I.V."/>
            <person name="Hibbett D.S."/>
        </authorList>
    </citation>
    <scope>NUCLEOTIDE SEQUENCE [LARGE SCALE GENOMIC DNA]</scope>
    <source>
        <strain evidence="3">RWD-64-598 SS2</strain>
    </source>
</reference>
<sequence length="160" mass="18412">MPEQRARRLCICPHHVSGLPRDMSHTEFYRHIEGYDERNKNILKTYSHNLKATGPFPQMPRNPARIQSTNRAPETSDDAANVRESQRARVEEIEDEDMSPPPPPPRDPDDIIMRDADEEEEPEINKPEGDDPLQDYQDFDTHLPDPIPTQILKNSPLALV</sequence>
<protein>
    <submittedName>
        <fullName evidence="2">Uncharacterized protein</fullName>
    </submittedName>
</protein>
<evidence type="ECO:0000313" key="3">
    <source>
        <dbReference type="Proteomes" id="UP000053558"/>
    </source>
</evidence>
<feature type="compositionally biased region" description="Basic and acidic residues" evidence="1">
    <location>
        <begin position="106"/>
        <end position="115"/>
    </location>
</feature>
<evidence type="ECO:0000313" key="2">
    <source>
        <dbReference type="EMBL" id="EIW87264.1"/>
    </source>
</evidence>
<dbReference type="EMBL" id="JH711573">
    <property type="protein sequence ID" value="EIW87264.1"/>
    <property type="molecule type" value="Genomic_DNA"/>
</dbReference>
<dbReference type="RefSeq" id="XP_007762708.1">
    <property type="nucleotide sequence ID" value="XM_007764518.1"/>
</dbReference>